<dbReference type="Pfam" id="PF00440">
    <property type="entry name" value="TetR_N"/>
    <property type="match status" value="1"/>
</dbReference>
<evidence type="ECO:0000256" key="4">
    <source>
        <dbReference type="PROSITE-ProRule" id="PRU00335"/>
    </source>
</evidence>
<gene>
    <name evidence="7" type="ORF">SAMN05660991_00854</name>
</gene>
<evidence type="ECO:0000256" key="5">
    <source>
        <dbReference type="SAM" id="MobiDB-lite"/>
    </source>
</evidence>
<evidence type="ECO:0000313" key="8">
    <source>
        <dbReference type="Proteomes" id="UP000198960"/>
    </source>
</evidence>
<evidence type="ECO:0000256" key="2">
    <source>
        <dbReference type="ARBA" id="ARBA00023125"/>
    </source>
</evidence>
<dbReference type="STRING" id="673521.SAMN05660991_00854"/>
<sequence length="221" mass="23727">MPLVSDAVKGPPARRRYTSPARTEQAAATRRAVLRAARELFGERGFAATTVAAVAEAAGVAVDTVYAAVGRKPQLLREVLETALSGTDEVVPAAERDYVRRVRAAGTGREKIGIYAAAVAEIGVRMAPVHRALAEAARTDAGCAALRAEINARRAANMRLFAADLRATGELRADLTDDEVADVVWSMNSAEYRALLVDDRGWPADRYAAWLADAWVRLLLA</sequence>
<dbReference type="PANTHER" id="PTHR30055">
    <property type="entry name" value="HTH-TYPE TRANSCRIPTIONAL REGULATOR RUTR"/>
    <property type="match status" value="1"/>
</dbReference>
<keyword evidence="3" id="KW-0804">Transcription</keyword>
<keyword evidence="2 4" id="KW-0238">DNA-binding</keyword>
<feature type="DNA-binding region" description="H-T-H motif" evidence="4">
    <location>
        <begin position="50"/>
        <end position="69"/>
    </location>
</feature>
<name>A0A1H8QXA3_9ACTN</name>
<organism evidence="7 8">
    <name type="scientific">Trujillonella endophytica</name>
    <dbReference type="NCBI Taxonomy" id="673521"/>
    <lineage>
        <taxon>Bacteria</taxon>
        <taxon>Bacillati</taxon>
        <taxon>Actinomycetota</taxon>
        <taxon>Actinomycetes</taxon>
        <taxon>Geodermatophilales</taxon>
        <taxon>Geodermatophilaceae</taxon>
        <taxon>Trujillonella</taxon>
    </lineage>
</organism>
<keyword evidence="1" id="KW-0805">Transcription regulation</keyword>
<dbReference type="InterPro" id="IPR001647">
    <property type="entry name" value="HTH_TetR"/>
</dbReference>
<feature type="region of interest" description="Disordered" evidence="5">
    <location>
        <begin position="1"/>
        <end position="24"/>
    </location>
</feature>
<reference evidence="8" key="1">
    <citation type="submission" date="2016-10" db="EMBL/GenBank/DDBJ databases">
        <authorList>
            <person name="Varghese N."/>
            <person name="Submissions S."/>
        </authorList>
    </citation>
    <scope>NUCLEOTIDE SEQUENCE [LARGE SCALE GENOMIC DNA]</scope>
    <source>
        <strain evidence="8">DSM 45413</strain>
    </source>
</reference>
<dbReference type="GO" id="GO:0000976">
    <property type="term" value="F:transcription cis-regulatory region binding"/>
    <property type="evidence" value="ECO:0007669"/>
    <property type="project" value="TreeGrafter"/>
</dbReference>
<keyword evidence="8" id="KW-1185">Reference proteome</keyword>
<dbReference type="EMBL" id="FOEE01000002">
    <property type="protein sequence ID" value="SEO58686.1"/>
    <property type="molecule type" value="Genomic_DNA"/>
</dbReference>
<protein>
    <submittedName>
        <fullName evidence="7">Transcriptional regulator, TetR family</fullName>
    </submittedName>
</protein>
<evidence type="ECO:0000256" key="1">
    <source>
        <dbReference type="ARBA" id="ARBA00023015"/>
    </source>
</evidence>
<dbReference type="PROSITE" id="PS50977">
    <property type="entry name" value="HTH_TETR_2"/>
    <property type="match status" value="1"/>
</dbReference>
<dbReference type="PRINTS" id="PR00455">
    <property type="entry name" value="HTHTETR"/>
</dbReference>
<proteinExistence type="predicted"/>
<dbReference type="GO" id="GO:0003700">
    <property type="term" value="F:DNA-binding transcription factor activity"/>
    <property type="evidence" value="ECO:0007669"/>
    <property type="project" value="TreeGrafter"/>
</dbReference>
<dbReference type="Proteomes" id="UP000198960">
    <property type="component" value="Unassembled WGS sequence"/>
</dbReference>
<evidence type="ECO:0000256" key="3">
    <source>
        <dbReference type="ARBA" id="ARBA00023163"/>
    </source>
</evidence>
<evidence type="ECO:0000259" key="6">
    <source>
        <dbReference type="PROSITE" id="PS50977"/>
    </source>
</evidence>
<dbReference type="PANTHER" id="PTHR30055:SF234">
    <property type="entry name" value="HTH-TYPE TRANSCRIPTIONAL REGULATOR BETI"/>
    <property type="match status" value="1"/>
</dbReference>
<dbReference type="InterPro" id="IPR009057">
    <property type="entry name" value="Homeodomain-like_sf"/>
</dbReference>
<accession>A0A1H8QXA3</accession>
<feature type="domain" description="HTH tetR-type" evidence="6">
    <location>
        <begin position="27"/>
        <end position="87"/>
    </location>
</feature>
<dbReference type="AlphaFoldDB" id="A0A1H8QXA3"/>
<dbReference type="Gene3D" id="1.10.357.10">
    <property type="entry name" value="Tetracycline Repressor, domain 2"/>
    <property type="match status" value="1"/>
</dbReference>
<dbReference type="SUPFAM" id="SSF46689">
    <property type="entry name" value="Homeodomain-like"/>
    <property type="match status" value="1"/>
</dbReference>
<evidence type="ECO:0000313" key="7">
    <source>
        <dbReference type="EMBL" id="SEO58686.1"/>
    </source>
</evidence>
<dbReference type="InterPro" id="IPR050109">
    <property type="entry name" value="HTH-type_TetR-like_transc_reg"/>
</dbReference>